<accession>A0ABC9WCU5</accession>
<dbReference type="PANTHER" id="PTHR33332">
    <property type="entry name" value="REVERSE TRANSCRIPTASE DOMAIN-CONTAINING PROTEIN"/>
    <property type="match status" value="1"/>
</dbReference>
<evidence type="ECO:0000313" key="2">
    <source>
        <dbReference type="Proteomes" id="UP001623348"/>
    </source>
</evidence>
<sequence>MDSGIECTLSKFADDTKLCGVVDTLEGRDAIQRDLDRLERWAHENRMKFNMAKCKVLNVGWRNPKHDYRLGEEWIESSPEEKDLGVSIDEKLNVSRQCAPAAQKANHVLGCIKRGVTSRSREVILPLYSAHVRLHLEYCVQLWGPQYRRDMELLEGVQRRATKLIRGLEHLSYEDRLRELGLFSLEKRRLREDLIAAFQYLKGAYSKAGEGLFIRECSDRTRGNGFKLKEGQFRLDVRKKFFPVRVVRHWNRLPREVVEAPSPEAFKARLDEALGNVV</sequence>
<evidence type="ECO:0008006" key="3">
    <source>
        <dbReference type="Google" id="ProtNLM"/>
    </source>
</evidence>
<organism evidence="1 2">
    <name type="scientific">Grus japonensis</name>
    <name type="common">Japanese crane</name>
    <name type="synonym">Red-crowned crane</name>
    <dbReference type="NCBI Taxonomy" id="30415"/>
    <lineage>
        <taxon>Eukaryota</taxon>
        <taxon>Metazoa</taxon>
        <taxon>Chordata</taxon>
        <taxon>Craniata</taxon>
        <taxon>Vertebrata</taxon>
        <taxon>Euteleostomi</taxon>
        <taxon>Archelosauria</taxon>
        <taxon>Archosauria</taxon>
        <taxon>Dinosauria</taxon>
        <taxon>Saurischia</taxon>
        <taxon>Theropoda</taxon>
        <taxon>Coelurosauria</taxon>
        <taxon>Aves</taxon>
        <taxon>Neognathae</taxon>
        <taxon>Neoaves</taxon>
        <taxon>Gruiformes</taxon>
        <taxon>Gruidae</taxon>
        <taxon>Grus</taxon>
    </lineage>
</organism>
<name>A0ABC9WCU5_GRUJA</name>
<keyword evidence="2" id="KW-1185">Reference proteome</keyword>
<comment type="caution">
    <text evidence="1">The sequence shown here is derived from an EMBL/GenBank/DDBJ whole genome shotgun (WGS) entry which is preliminary data.</text>
</comment>
<dbReference type="AlphaFoldDB" id="A0ABC9WCU5"/>
<protein>
    <recommendedName>
        <fullName evidence="3">Reverse transcriptase domain-containing protein</fullName>
    </recommendedName>
</protein>
<evidence type="ECO:0000313" key="1">
    <source>
        <dbReference type="EMBL" id="GAB0183340.1"/>
    </source>
</evidence>
<gene>
    <name evidence="1" type="ORF">GRJ2_000799300</name>
</gene>
<reference evidence="1 2" key="1">
    <citation type="submission" date="2024-06" db="EMBL/GenBank/DDBJ databases">
        <title>The draft genome of Grus japonensis, version 3.</title>
        <authorList>
            <person name="Nabeshima K."/>
            <person name="Suzuki S."/>
            <person name="Onuma M."/>
        </authorList>
    </citation>
    <scope>NUCLEOTIDE SEQUENCE [LARGE SCALE GENOMIC DNA]</scope>
    <source>
        <strain evidence="1 2">451A</strain>
    </source>
</reference>
<dbReference type="Proteomes" id="UP001623348">
    <property type="component" value="Unassembled WGS sequence"/>
</dbReference>
<proteinExistence type="predicted"/>
<dbReference type="PRINTS" id="PR01345">
    <property type="entry name" value="CERVTRCPTASE"/>
</dbReference>
<dbReference type="EMBL" id="BAAFJT010000002">
    <property type="protein sequence ID" value="GAB0183340.1"/>
    <property type="molecule type" value="Genomic_DNA"/>
</dbReference>